<sequence length="195" mass="22193">MDDILTEGADPIDRSLPLEVTFTGEHAHDFGGPRRKFFSSMMRLIKENLCIENKEGYSLFQALFTEESEKTQIEEQFVQGIATFGLIKTAVSSITYPRLVKILKPTFNEQGSNRRIQEEMAYRYLLLAGGGVAVYINNNLHFDQLKNLESNDDNVCQVKFSKLSKVLHVVDAVIFLADIQLEDMFTVFNCSVNRL</sequence>
<dbReference type="SUPFAM" id="SSF56204">
    <property type="entry name" value="Hect, E3 ligase catalytic domain"/>
    <property type="match status" value="1"/>
</dbReference>
<dbReference type="InterPro" id="IPR035983">
    <property type="entry name" value="Hect_E3_ubiquitin_ligase"/>
</dbReference>
<organism evidence="1 2">
    <name type="scientific">Paramuricea clavata</name>
    <name type="common">Red gorgonian</name>
    <name type="synonym">Violescent sea-whip</name>
    <dbReference type="NCBI Taxonomy" id="317549"/>
    <lineage>
        <taxon>Eukaryota</taxon>
        <taxon>Metazoa</taxon>
        <taxon>Cnidaria</taxon>
        <taxon>Anthozoa</taxon>
        <taxon>Octocorallia</taxon>
        <taxon>Malacalcyonacea</taxon>
        <taxon>Plexauridae</taxon>
        <taxon>Paramuricea</taxon>
    </lineage>
</organism>
<evidence type="ECO:0000313" key="1">
    <source>
        <dbReference type="EMBL" id="CAB3995475.1"/>
    </source>
</evidence>
<name>A0A6S7GV49_PARCT</name>
<dbReference type="GO" id="GO:0004842">
    <property type="term" value="F:ubiquitin-protein transferase activity"/>
    <property type="evidence" value="ECO:0007669"/>
    <property type="project" value="InterPro"/>
</dbReference>
<dbReference type="EMBL" id="CACRXK020002671">
    <property type="protein sequence ID" value="CAB3995475.1"/>
    <property type="molecule type" value="Genomic_DNA"/>
</dbReference>
<protein>
    <submittedName>
        <fullName evidence="1">G2 M phase-specific E3 ubiquitin- ligase</fullName>
    </submittedName>
</protein>
<proteinExistence type="predicted"/>
<dbReference type="Proteomes" id="UP001152795">
    <property type="component" value="Unassembled WGS sequence"/>
</dbReference>
<keyword evidence="1" id="KW-0436">Ligase</keyword>
<gene>
    <name evidence="1" type="ORF">PACLA_8A081918</name>
</gene>
<comment type="caution">
    <text evidence="1">The sequence shown here is derived from an EMBL/GenBank/DDBJ whole genome shotgun (WGS) entry which is preliminary data.</text>
</comment>
<dbReference type="GO" id="GO:0016874">
    <property type="term" value="F:ligase activity"/>
    <property type="evidence" value="ECO:0007669"/>
    <property type="project" value="UniProtKB-KW"/>
</dbReference>
<dbReference type="Gene3D" id="3.90.1750.10">
    <property type="entry name" value="Hect, E3 ligase catalytic domains"/>
    <property type="match status" value="1"/>
</dbReference>
<dbReference type="AlphaFoldDB" id="A0A6S7GV49"/>
<accession>A0A6S7GV49</accession>
<reference evidence="1" key="1">
    <citation type="submission" date="2020-04" db="EMBL/GenBank/DDBJ databases">
        <authorList>
            <person name="Alioto T."/>
            <person name="Alioto T."/>
            <person name="Gomez Garrido J."/>
        </authorList>
    </citation>
    <scope>NUCLEOTIDE SEQUENCE</scope>
    <source>
        <strain evidence="1">A484AB</strain>
    </source>
</reference>
<keyword evidence="2" id="KW-1185">Reference proteome</keyword>
<evidence type="ECO:0000313" key="2">
    <source>
        <dbReference type="Proteomes" id="UP001152795"/>
    </source>
</evidence>